<proteinExistence type="predicted"/>
<organism evidence="1 2">
    <name type="scientific">Racocetra persica</name>
    <dbReference type="NCBI Taxonomy" id="160502"/>
    <lineage>
        <taxon>Eukaryota</taxon>
        <taxon>Fungi</taxon>
        <taxon>Fungi incertae sedis</taxon>
        <taxon>Mucoromycota</taxon>
        <taxon>Glomeromycotina</taxon>
        <taxon>Glomeromycetes</taxon>
        <taxon>Diversisporales</taxon>
        <taxon>Gigasporaceae</taxon>
        <taxon>Racocetra</taxon>
    </lineage>
</organism>
<comment type="caution">
    <text evidence="1">The sequence shown here is derived from an EMBL/GenBank/DDBJ whole genome shotgun (WGS) entry which is preliminary data.</text>
</comment>
<dbReference type="EMBL" id="CAJVQC010102413">
    <property type="protein sequence ID" value="CAG8831873.1"/>
    <property type="molecule type" value="Genomic_DNA"/>
</dbReference>
<sequence length="113" mass="13224">ILMVITALHNKKLRNLKNSFMKYRTAIHYYLKVNNFNYSCSVVSKLSSKLWKKESKSIKNVYKRLINEAKKHDSYEMHTSPGNQKSSKYAVDFKVSFKQQKPAPLTNCVIFSE</sequence>
<evidence type="ECO:0000313" key="2">
    <source>
        <dbReference type="Proteomes" id="UP000789920"/>
    </source>
</evidence>
<feature type="non-terminal residue" evidence="1">
    <location>
        <position position="113"/>
    </location>
</feature>
<gene>
    <name evidence="1" type="ORF">RPERSI_LOCUS28290</name>
</gene>
<feature type="non-terminal residue" evidence="1">
    <location>
        <position position="1"/>
    </location>
</feature>
<name>A0ACA9SAD4_9GLOM</name>
<protein>
    <submittedName>
        <fullName evidence="1">20095_t:CDS:1</fullName>
    </submittedName>
</protein>
<dbReference type="Proteomes" id="UP000789920">
    <property type="component" value="Unassembled WGS sequence"/>
</dbReference>
<evidence type="ECO:0000313" key="1">
    <source>
        <dbReference type="EMBL" id="CAG8831873.1"/>
    </source>
</evidence>
<accession>A0ACA9SAD4</accession>
<keyword evidence="2" id="KW-1185">Reference proteome</keyword>
<reference evidence="1" key="1">
    <citation type="submission" date="2021-06" db="EMBL/GenBank/DDBJ databases">
        <authorList>
            <person name="Kallberg Y."/>
            <person name="Tangrot J."/>
            <person name="Rosling A."/>
        </authorList>
    </citation>
    <scope>NUCLEOTIDE SEQUENCE</scope>
    <source>
        <strain evidence="1">MA461A</strain>
    </source>
</reference>